<dbReference type="GO" id="GO:0005737">
    <property type="term" value="C:cytoplasm"/>
    <property type="evidence" value="ECO:0007669"/>
    <property type="project" value="UniProtKB-SubCell"/>
</dbReference>
<evidence type="ECO:0000256" key="2">
    <source>
        <dbReference type="ARBA" id="ARBA00022490"/>
    </source>
</evidence>
<accession>A0A9J7H9U3</accession>
<organism evidence="3 4">
    <name type="scientific">Cricetulus griseus</name>
    <name type="common">Chinese hamster</name>
    <name type="synonym">Cricetulus barabensis griseus</name>
    <dbReference type="NCBI Taxonomy" id="10029"/>
    <lineage>
        <taxon>Eukaryota</taxon>
        <taxon>Metazoa</taxon>
        <taxon>Chordata</taxon>
        <taxon>Craniata</taxon>
        <taxon>Vertebrata</taxon>
        <taxon>Euteleostomi</taxon>
        <taxon>Mammalia</taxon>
        <taxon>Eutheria</taxon>
        <taxon>Euarchontoglires</taxon>
        <taxon>Glires</taxon>
        <taxon>Rodentia</taxon>
        <taxon>Myomorpha</taxon>
        <taxon>Muroidea</taxon>
        <taxon>Cricetidae</taxon>
        <taxon>Cricetinae</taxon>
        <taxon>Cricetulus</taxon>
    </lineage>
</organism>
<dbReference type="RefSeq" id="XP_035306033.1">
    <property type="nucleotide sequence ID" value="XM_035450142.1"/>
</dbReference>
<name>A0A9J7H9U3_CRIGR</name>
<keyword evidence="3" id="KW-1185">Reference proteome</keyword>
<reference evidence="3" key="1">
    <citation type="journal article" date="2018" name="Biotechnol. Bioeng.">
        <title>A reference genome of the Chinese hamster based on a hybrid assembly strategy.</title>
        <authorList>
            <person name="Rupp O."/>
            <person name="MacDonald M.L."/>
            <person name="Li S."/>
            <person name="Dhiman H."/>
            <person name="Polson S."/>
            <person name="Griep S."/>
            <person name="Heffner K."/>
            <person name="Hernandez I."/>
            <person name="Brinkrolf K."/>
            <person name="Jadhav V."/>
            <person name="Samoudi M."/>
            <person name="Hao H."/>
            <person name="Kingham B."/>
            <person name="Goesmann A."/>
            <person name="Betenbaugh M.J."/>
            <person name="Lewis N.E."/>
            <person name="Borth N."/>
            <person name="Lee K.H."/>
        </authorList>
    </citation>
    <scope>NUCLEOTIDE SEQUENCE [LARGE SCALE GENOMIC DNA]</scope>
    <source>
        <strain evidence="3">17A/GY</strain>
    </source>
</reference>
<dbReference type="Proteomes" id="UP001108280">
    <property type="component" value="Chromosome X"/>
</dbReference>
<dbReference type="PANTHER" id="PTHR45418:SF5">
    <property type="entry name" value="BRCA2-INTERACTING PROTEIN-LIKE-RELATED"/>
    <property type="match status" value="1"/>
</dbReference>
<dbReference type="PANTHER" id="PTHR45418">
    <property type="entry name" value="CANCER/TESTIS ANTIGEN 55"/>
    <property type="match status" value="1"/>
</dbReference>
<reference evidence="4" key="3">
    <citation type="submission" date="2025-08" db="UniProtKB">
        <authorList>
            <consortium name="RefSeq"/>
        </authorList>
    </citation>
    <scope>IDENTIFICATION</scope>
    <source>
        <strain evidence="4">17A/GY</strain>
        <tissue evidence="4">Liver</tissue>
    </source>
</reference>
<comment type="subcellular location">
    <subcellularLocation>
        <location evidence="1">Cytoplasm</location>
    </subcellularLocation>
</comment>
<evidence type="ECO:0000256" key="1">
    <source>
        <dbReference type="ARBA" id="ARBA00004496"/>
    </source>
</evidence>
<dbReference type="OrthoDB" id="9573766at2759"/>
<evidence type="ECO:0000313" key="4">
    <source>
        <dbReference type="RefSeq" id="XP_035306033.1"/>
    </source>
</evidence>
<dbReference type="GeneID" id="113837786"/>
<gene>
    <name evidence="4" type="primary">LOC113837786</name>
</gene>
<sequence length="242" mass="26726">MNLLRRVSAIFRRGTESQETLQKQPQDNSKLKSIHGIVTHLCSDYGWINESIFFNTDVVCGKISVNVGTNVIALVEENETTHVLKAIKVKAMNNSVGGTEASDLDRELCISCVTSVTQDNVYISQETFFPVQLFSGEFKPFKGDLLLVEYSMKPGTSNMSIHSVSPLNSQSIREVCVTSVDGRTGMLESNIYFTLDSLQKPTGYTPGLYDVVNVVAVDSIQTHCIWRAVSMIPVEMCVDQAS</sequence>
<proteinExistence type="predicted"/>
<dbReference type="KEGG" id="cge:113837786"/>
<dbReference type="AlphaFoldDB" id="A0A9J7H9U3"/>
<keyword evidence="2" id="KW-0963">Cytoplasm</keyword>
<reference evidence="3" key="2">
    <citation type="journal article" date="2020" name="Biotechnol. Bioeng.">
        <title>Chromosome-scale scaffolds for the Chinese hamster reference genome assembly to facilitate the study of the CHO epigenome.</title>
        <authorList>
            <person name="Hilliard W."/>
            <person name="MacDonald M."/>
            <person name="Lee K.H."/>
        </authorList>
    </citation>
    <scope>NUCLEOTIDE SEQUENCE [LARGE SCALE GENOMIC DNA]</scope>
    <source>
        <strain evidence="3">17A/GY</strain>
    </source>
</reference>
<evidence type="ECO:0000313" key="3">
    <source>
        <dbReference type="Proteomes" id="UP001108280"/>
    </source>
</evidence>
<protein>
    <submittedName>
        <fullName evidence="4">Cancer/testis antigen 55-like isoform X2</fullName>
    </submittedName>
</protein>